<reference evidence="2" key="1">
    <citation type="submission" date="2020-10" db="EMBL/GenBank/DDBJ databases">
        <authorList>
            <person name="Gilroy R."/>
        </authorList>
    </citation>
    <scope>NUCLEOTIDE SEQUENCE</scope>
    <source>
        <strain evidence="2">G3-3990</strain>
    </source>
</reference>
<organism evidence="2 3">
    <name type="scientific">Candidatus Gallipaludibacter merdavium</name>
    <dbReference type="NCBI Taxonomy" id="2840839"/>
    <lineage>
        <taxon>Bacteria</taxon>
        <taxon>Pseudomonadati</taxon>
        <taxon>Bacteroidota</taxon>
        <taxon>Bacteroidia</taxon>
        <taxon>Bacteroidales</taxon>
        <taxon>Candidatus Gallipaludibacter</taxon>
    </lineage>
</organism>
<dbReference type="InterPro" id="IPR004919">
    <property type="entry name" value="GmrSD_N"/>
</dbReference>
<dbReference type="Pfam" id="PF03235">
    <property type="entry name" value="GmrSD_N"/>
    <property type="match status" value="1"/>
</dbReference>
<feature type="domain" description="GmrSD restriction endonucleases N-terminal" evidence="1">
    <location>
        <begin position="5"/>
        <end position="217"/>
    </location>
</feature>
<protein>
    <submittedName>
        <fullName evidence="2">DUF262 domain-containing protein</fullName>
    </submittedName>
</protein>
<sequence length="806" mass="95824">MNFLDAFQNKTILIPMLQREYVQGGKEDVINPFLDSLIFTEEQCDLNYIYGYDKTVDNETCFIPVDGQQRLTTLWLLYTYMYAKKGISKEFHVTLKFVAREYAQDFCHALQEHLQKLLEQEVKEEDDLRTAIVDQSWFISSWYSNATVRNMLMTLSYIHQKIKSSNIEKVWERLNSDNVSFAFLNMDESNGLDDDIYIKMNGRGRALSPFENLKSWIDEQIKELQFAEDWKQKMDNQWTQLFWDNRNRSQSHPEEIDDEQLFCFHNMLLLYHVKQGKLLDNINEIRQQQPHLYEELLSFLGVKNEKATEEEVLSAVFKWIQKADKFSLIWIKRLNLMPKEFYDSAYNWMNKLVQYNDEANHLNLYIGSSAKDKNTILYQLAMCKGSFERTLPLLYALLSYQGGATPLFDWMRTMRNLILNTSISRENISKIMSSIDLLAKKATDKNIYDILINESLELAFNKEQIKEEIEKAKPESRLYYDDMIEMENGQFFSGCIGVLLKFLPKGECCEGYDIWSEKNVIAYSEILLDIFNGSKKGINPKYDEKKTYYLRRALMTYPPYYFGIKKSVWCFCSELEDWREYIRKGENDSLRLLIKNILSPAYNDNKRGIKNLIPKLQEYVEEISKQYENCIEAKDDDNTYRFHFIHHPGVWFYMGDNQCAKRNNNNFVLKQSKSNNSKRMELRTYCLYLDYKHQLELQTTYKKNGWKIGKYPKEASCFYFDKTITIEGKKITLRIDVYFSKPRDSENCYAFDMRVLQYDNEEKRQELNESFFKTHFPKLQENGRLKSPLYSRKEIIEKLNECLISI</sequence>
<dbReference type="EMBL" id="JADIMG010000103">
    <property type="protein sequence ID" value="MBO8460886.1"/>
    <property type="molecule type" value="Genomic_DNA"/>
</dbReference>
<accession>A0A9D9HW63</accession>
<dbReference type="Proteomes" id="UP000823641">
    <property type="component" value="Unassembled WGS sequence"/>
</dbReference>
<proteinExistence type="predicted"/>
<name>A0A9D9HW63_9BACT</name>
<evidence type="ECO:0000259" key="1">
    <source>
        <dbReference type="Pfam" id="PF03235"/>
    </source>
</evidence>
<evidence type="ECO:0000313" key="3">
    <source>
        <dbReference type="Proteomes" id="UP000823641"/>
    </source>
</evidence>
<reference evidence="2" key="2">
    <citation type="journal article" date="2021" name="PeerJ">
        <title>Extensive microbial diversity within the chicken gut microbiome revealed by metagenomics and culture.</title>
        <authorList>
            <person name="Gilroy R."/>
            <person name="Ravi A."/>
            <person name="Getino M."/>
            <person name="Pursley I."/>
            <person name="Horton D.L."/>
            <person name="Alikhan N.F."/>
            <person name="Baker D."/>
            <person name="Gharbi K."/>
            <person name="Hall N."/>
            <person name="Watson M."/>
            <person name="Adriaenssens E.M."/>
            <person name="Foster-Nyarko E."/>
            <person name="Jarju S."/>
            <person name="Secka A."/>
            <person name="Antonio M."/>
            <person name="Oren A."/>
            <person name="Chaudhuri R.R."/>
            <person name="La Ragione R."/>
            <person name="Hildebrand F."/>
            <person name="Pallen M.J."/>
        </authorList>
    </citation>
    <scope>NUCLEOTIDE SEQUENCE</scope>
    <source>
        <strain evidence="2">G3-3990</strain>
    </source>
</reference>
<comment type="caution">
    <text evidence="2">The sequence shown here is derived from an EMBL/GenBank/DDBJ whole genome shotgun (WGS) entry which is preliminary data.</text>
</comment>
<dbReference type="AlphaFoldDB" id="A0A9D9HW63"/>
<evidence type="ECO:0000313" key="2">
    <source>
        <dbReference type="EMBL" id="MBO8460886.1"/>
    </source>
</evidence>
<gene>
    <name evidence="2" type="ORF">IAA73_11240</name>
</gene>